<feature type="region of interest" description="Disordered" evidence="2">
    <location>
        <begin position="1"/>
        <end position="30"/>
    </location>
</feature>
<dbReference type="PANTHER" id="PTHR10840">
    <property type="entry name" value="PROGRAMMED CELL DEATH PROTEIN 5"/>
    <property type="match status" value="1"/>
</dbReference>
<dbReference type="GO" id="GO:0003677">
    <property type="term" value="F:DNA binding"/>
    <property type="evidence" value="ECO:0007669"/>
    <property type="project" value="InterPro"/>
</dbReference>
<protein>
    <recommendedName>
        <fullName evidence="5">DNA-binding TFAR19-related protein</fullName>
    </recommendedName>
</protein>
<comment type="similarity">
    <text evidence="1">Belongs to the PDCD5 family.</text>
</comment>
<name>A0A0C3AWU6_SERVB</name>
<evidence type="ECO:0000256" key="1">
    <source>
        <dbReference type="ARBA" id="ARBA00010490"/>
    </source>
</evidence>
<feature type="compositionally biased region" description="Basic and acidic residues" evidence="2">
    <location>
        <begin position="18"/>
        <end position="30"/>
    </location>
</feature>
<evidence type="ECO:0000313" key="3">
    <source>
        <dbReference type="EMBL" id="KIM28995.1"/>
    </source>
</evidence>
<gene>
    <name evidence="3" type="ORF">M408DRAFT_37147</name>
</gene>
<feature type="region of interest" description="Disordered" evidence="2">
    <location>
        <begin position="90"/>
        <end position="116"/>
    </location>
</feature>
<evidence type="ECO:0000256" key="2">
    <source>
        <dbReference type="SAM" id="MobiDB-lite"/>
    </source>
</evidence>
<dbReference type="EMBL" id="KN824290">
    <property type="protein sequence ID" value="KIM28995.1"/>
    <property type="molecule type" value="Genomic_DNA"/>
</dbReference>
<dbReference type="InterPro" id="IPR036883">
    <property type="entry name" value="PDCD5-like_sf"/>
</dbReference>
<dbReference type="SUPFAM" id="SSF46950">
    <property type="entry name" value="Double-stranded DNA-binding domain"/>
    <property type="match status" value="1"/>
</dbReference>
<dbReference type="GO" id="GO:0005829">
    <property type="term" value="C:cytosol"/>
    <property type="evidence" value="ECO:0007669"/>
    <property type="project" value="TreeGrafter"/>
</dbReference>
<dbReference type="AlphaFoldDB" id="A0A0C3AWU6"/>
<dbReference type="Pfam" id="PF01984">
    <property type="entry name" value="dsDNA_bind"/>
    <property type="match status" value="1"/>
</dbReference>
<dbReference type="STRING" id="933852.A0A0C3AWU6"/>
<evidence type="ECO:0000313" key="4">
    <source>
        <dbReference type="Proteomes" id="UP000054097"/>
    </source>
</evidence>
<evidence type="ECO:0008006" key="5">
    <source>
        <dbReference type="Google" id="ProtNLM"/>
    </source>
</evidence>
<dbReference type="HOGENOM" id="CLU_122978_2_1_1"/>
<accession>A0A0C3AWU6</accession>
<dbReference type="OrthoDB" id="10252486at2759"/>
<dbReference type="PANTHER" id="PTHR10840:SF0">
    <property type="entry name" value="PROGRAMMED CELL DEATH PROTEIN 5"/>
    <property type="match status" value="1"/>
</dbReference>
<dbReference type="GO" id="GO:0005634">
    <property type="term" value="C:nucleus"/>
    <property type="evidence" value="ECO:0007669"/>
    <property type="project" value="TreeGrafter"/>
</dbReference>
<dbReference type="InterPro" id="IPR002836">
    <property type="entry name" value="PDCD5-like"/>
</dbReference>
<dbReference type="Proteomes" id="UP000054097">
    <property type="component" value="Unassembled WGS sequence"/>
</dbReference>
<dbReference type="Gene3D" id="1.10.8.140">
    <property type="entry name" value="PDCD5-like"/>
    <property type="match status" value="1"/>
</dbReference>
<reference evidence="4" key="2">
    <citation type="submission" date="2015-01" db="EMBL/GenBank/DDBJ databases">
        <title>Evolutionary Origins and Diversification of the Mycorrhizal Mutualists.</title>
        <authorList>
            <consortium name="DOE Joint Genome Institute"/>
            <consortium name="Mycorrhizal Genomics Consortium"/>
            <person name="Kohler A."/>
            <person name="Kuo A."/>
            <person name="Nagy L.G."/>
            <person name="Floudas D."/>
            <person name="Copeland A."/>
            <person name="Barry K.W."/>
            <person name="Cichocki N."/>
            <person name="Veneault-Fourrey C."/>
            <person name="LaButti K."/>
            <person name="Lindquist E.A."/>
            <person name="Lipzen A."/>
            <person name="Lundell T."/>
            <person name="Morin E."/>
            <person name="Murat C."/>
            <person name="Riley R."/>
            <person name="Ohm R."/>
            <person name="Sun H."/>
            <person name="Tunlid A."/>
            <person name="Henrissat B."/>
            <person name="Grigoriev I.V."/>
            <person name="Hibbett D.S."/>
            <person name="Martin F."/>
        </authorList>
    </citation>
    <scope>NUCLEOTIDE SEQUENCE [LARGE SCALE GENOMIC DNA]</scope>
    <source>
        <strain evidence="4">MAFF 305830</strain>
    </source>
</reference>
<sequence length="116" mass="12799">MDISKLTPQSDGNDPEGAAEKAEKAAQQEQMRREMIATVLESDARERLNRIALVNPKLSSQVESILVRMAQSGQLRGRVSEQQLIGLLDQADGQPNSPTAKKGAIVFQRRKDLDDD</sequence>
<dbReference type="PIRSF" id="PIRSF015730">
    <property type="entry name" value="TFAR19"/>
    <property type="match status" value="1"/>
</dbReference>
<keyword evidence="4" id="KW-1185">Reference proteome</keyword>
<organism evidence="3 4">
    <name type="scientific">Serendipita vermifera MAFF 305830</name>
    <dbReference type="NCBI Taxonomy" id="933852"/>
    <lineage>
        <taxon>Eukaryota</taxon>
        <taxon>Fungi</taxon>
        <taxon>Dikarya</taxon>
        <taxon>Basidiomycota</taxon>
        <taxon>Agaricomycotina</taxon>
        <taxon>Agaricomycetes</taxon>
        <taxon>Sebacinales</taxon>
        <taxon>Serendipitaceae</taxon>
        <taxon>Serendipita</taxon>
    </lineage>
</organism>
<reference evidence="3 4" key="1">
    <citation type="submission" date="2014-04" db="EMBL/GenBank/DDBJ databases">
        <authorList>
            <consortium name="DOE Joint Genome Institute"/>
            <person name="Kuo A."/>
            <person name="Zuccaro A."/>
            <person name="Kohler A."/>
            <person name="Nagy L.G."/>
            <person name="Floudas D."/>
            <person name="Copeland A."/>
            <person name="Barry K.W."/>
            <person name="Cichocki N."/>
            <person name="Veneault-Fourrey C."/>
            <person name="LaButti K."/>
            <person name="Lindquist E.A."/>
            <person name="Lipzen A."/>
            <person name="Lundell T."/>
            <person name="Morin E."/>
            <person name="Murat C."/>
            <person name="Sun H."/>
            <person name="Tunlid A."/>
            <person name="Henrissat B."/>
            <person name="Grigoriev I.V."/>
            <person name="Hibbett D.S."/>
            <person name="Martin F."/>
            <person name="Nordberg H.P."/>
            <person name="Cantor M.N."/>
            <person name="Hua S.X."/>
        </authorList>
    </citation>
    <scope>NUCLEOTIDE SEQUENCE [LARGE SCALE GENOMIC DNA]</scope>
    <source>
        <strain evidence="3 4">MAFF 305830</strain>
    </source>
</reference>
<feature type="compositionally biased region" description="Polar residues" evidence="2">
    <location>
        <begin position="1"/>
        <end position="12"/>
    </location>
</feature>
<proteinExistence type="inferred from homology"/>
<feature type="non-terminal residue" evidence="3">
    <location>
        <position position="116"/>
    </location>
</feature>